<proteinExistence type="predicted"/>
<evidence type="ECO:0000256" key="1">
    <source>
        <dbReference type="SAM" id="Phobius"/>
    </source>
</evidence>
<reference evidence="3" key="1">
    <citation type="submission" date="2017-02" db="EMBL/GenBank/DDBJ databases">
        <title>Comparative genomics and description of representatives of a novel lineage of planctomycetes thriving in anoxic sediments.</title>
        <authorList>
            <person name="Spring S."/>
            <person name="Bunk B."/>
            <person name="Sproer C."/>
            <person name="Klenk H.-P."/>
        </authorList>
    </citation>
    <scope>NUCLEOTIDE SEQUENCE [LARGE SCALE GENOMIC DNA]</scope>
    <source>
        <strain evidence="3">L21-RPul-D3</strain>
    </source>
</reference>
<accession>A0A1Q2HSZ4</accession>
<protein>
    <submittedName>
        <fullName evidence="2">Uncharacterized protein</fullName>
    </submittedName>
</protein>
<keyword evidence="3" id="KW-1185">Reference proteome</keyword>
<dbReference type="KEGG" id="pbu:L21SP3_02266"/>
<sequence length="194" mass="22347">MSKKKVISLIFGIGLAGLAMLFIAKPYLIFYVFSTHISRQYVCPELEKVDIPPDLDSMSSDFDYKVRDSFIKPFLSKHESPKELSRPNVTYKLIVQIWMPAESGSEIKITEAKLKFGGDNSENKSLSLNPEENYKVSDLNLIAFDSKENFELNSKKPFVLALEIEHTDVNGNKIKRSLEYNFIYKWIKEHFPLV</sequence>
<evidence type="ECO:0000313" key="3">
    <source>
        <dbReference type="Proteomes" id="UP000188273"/>
    </source>
</evidence>
<dbReference type="EMBL" id="CP019633">
    <property type="protein sequence ID" value="AQQ10434.1"/>
    <property type="molecule type" value="Genomic_DNA"/>
</dbReference>
<dbReference type="RefSeq" id="WP_123785193.1">
    <property type="nucleotide sequence ID" value="NZ_CP019633.1"/>
</dbReference>
<keyword evidence="1" id="KW-0812">Transmembrane</keyword>
<keyword evidence="1" id="KW-0472">Membrane</keyword>
<gene>
    <name evidence="2" type="ORF">L21SP3_02266</name>
</gene>
<dbReference type="STRING" id="1940790.L21SP3_02266"/>
<dbReference type="Proteomes" id="UP000188273">
    <property type="component" value="Chromosome"/>
</dbReference>
<organism evidence="2 3">
    <name type="scientific">Sedimentisphaera cyanobacteriorum</name>
    <dbReference type="NCBI Taxonomy" id="1940790"/>
    <lineage>
        <taxon>Bacteria</taxon>
        <taxon>Pseudomonadati</taxon>
        <taxon>Planctomycetota</taxon>
        <taxon>Phycisphaerae</taxon>
        <taxon>Sedimentisphaerales</taxon>
        <taxon>Sedimentisphaeraceae</taxon>
        <taxon>Sedimentisphaera</taxon>
    </lineage>
</organism>
<dbReference type="AlphaFoldDB" id="A0A1Q2HSZ4"/>
<name>A0A1Q2HSZ4_9BACT</name>
<keyword evidence="1" id="KW-1133">Transmembrane helix</keyword>
<feature type="transmembrane region" description="Helical" evidence="1">
    <location>
        <begin position="7"/>
        <end position="33"/>
    </location>
</feature>
<evidence type="ECO:0000313" key="2">
    <source>
        <dbReference type="EMBL" id="AQQ10434.1"/>
    </source>
</evidence>